<dbReference type="InterPro" id="IPR011006">
    <property type="entry name" value="CheY-like_superfamily"/>
</dbReference>
<name>A0A1H0EDH4_9BACT</name>
<dbReference type="InterPro" id="IPR035909">
    <property type="entry name" value="CheB_C"/>
</dbReference>
<feature type="domain" description="CheB-type methylesterase" evidence="7">
    <location>
        <begin position="171"/>
        <end position="365"/>
    </location>
</feature>
<dbReference type="Gene3D" id="3.40.50.180">
    <property type="entry name" value="Methylesterase CheB, C-terminal domain"/>
    <property type="match status" value="1"/>
</dbReference>
<comment type="function">
    <text evidence="3">Involved in chemotaxis. Part of a chemotaxis signal transduction system that modulates chemotaxis in response to various stimuli. Catalyzes the demethylation of specific methylglutamate residues introduced into the chemoreceptors (methyl-accepting chemotaxis proteins or MCP) by CheR. Also mediates the irreversible deamidation of specific glutamine residues to glutamic acid.</text>
</comment>
<dbReference type="CDD" id="cd16432">
    <property type="entry name" value="CheB_Rec"/>
    <property type="match status" value="1"/>
</dbReference>
<evidence type="ECO:0000256" key="1">
    <source>
        <dbReference type="ARBA" id="ARBA00022801"/>
    </source>
</evidence>
<comment type="catalytic activity">
    <reaction evidence="3">
        <text>L-glutaminyl-[protein] + H2O = L-glutamyl-[protein] + NH4(+)</text>
        <dbReference type="Rhea" id="RHEA:16441"/>
        <dbReference type="Rhea" id="RHEA-COMP:10207"/>
        <dbReference type="Rhea" id="RHEA-COMP:10208"/>
        <dbReference type="ChEBI" id="CHEBI:15377"/>
        <dbReference type="ChEBI" id="CHEBI:28938"/>
        <dbReference type="ChEBI" id="CHEBI:29973"/>
        <dbReference type="ChEBI" id="CHEBI:30011"/>
        <dbReference type="EC" id="3.5.1.44"/>
    </reaction>
</comment>
<dbReference type="GO" id="GO:0050568">
    <property type="term" value="F:protein-glutamine glutaminase activity"/>
    <property type="evidence" value="ECO:0007669"/>
    <property type="project" value="UniProtKB-UniRule"/>
</dbReference>
<protein>
    <recommendedName>
        <fullName evidence="3">Protein-glutamate methylesterase/protein-glutamine glutaminase</fullName>
        <ecNumber evidence="3">3.1.1.61</ecNumber>
        <ecNumber evidence="3">3.5.1.44</ecNumber>
    </recommendedName>
</protein>
<dbReference type="EC" id="3.1.1.61" evidence="3"/>
<evidence type="ECO:0000259" key="6">
    <source>
        <dbReference type="PROSITE" id="PS50110"/>
    </source>
</evidence>
<comment type="PTM">
    <text evidence="3">Phosphorylated by CheA. Phosphorylation of the N-terminal regulatory domain activates the methylesterase activity.</text>
</comment>
<dbReference type="GO" id="GO:0000156">
    <property type="term" value="F:phosphorelay response regulator activity"/>
    <property type="evidence" value="ECO:0007669"/>
    <property type="project" value="InterPro"/>
</dbReference>
<dbReference type="PANTHER" id="PTHR42872">
    <property type="entry name" value="PROTEIN-GLUTAMATE METHYLESTERASE/PROTEIN-GLUTAMINE GLUTAMINASE"/>
    <property type="match status" value="1"/>
</dbReference>
<comment type="similarity">
    <text evidence="3">Belongs to the CheB family.</text>
</comment>
<keyword evidence="1 3" id="KW-0378">Hydrolase</keyword>
<dbReference type="GO" id="GO:0005737">
    <property type="term" value="C:cytoplasm"/>
    <property type="evidence" value="ECO:0007669"/>
    <property type="project" value="UniProtKB-SubCell"/>
</dbReference>
<dbReference type="SUPFAM" id="SSF52172">
    <property type="entry name" value="CheY-like"/>
    <property type="match status" value="1"/>
</dbReference>
<dbReference type="NCBIfam" id="NF001965">
    <property type="entry name" value="PRK00742.1"/>
    <property type="match status" value="1"/>
</dbReference>
<comment type="subcellular location">
    <subcellularLocation>
        <location evidence="3">Cytoplasm</location>
    </subcellularLocation>
</comment>
<keyword evidence="3 4" id="KW-0145">Chemotaxis</keyword>
<reference evidence="8 9" key="1">
    <citation type="submission" date="2016-10" db="EMBL/GenBank/DDBJ databases">
        <authorList>
            <person name="de Groot N.N."/>
        </authorList>
    </citation>
    <scope>NUCLEOTIDE SEQUENCE [LARGE SCALE GENOMIC DNA]</scope>
    <source>
        <strain evidence="8 9">DSM 15269</strain>
    </source>
</reference>
<feature type="active site" evidence="3 4">
    <location>
        <position position="183"/>
    </location>
</feature>
<dbReference type="CDD" id="cd17541">
    <property type="entry name" value="REC_CheB-like"/>
    <property type="match status" value="1"/>
</dbReference>
<dbReference type="SUPFAM" id="SSF52738">
    <property type="entry name" value="Methylesterase CheB, C-terminal domain"/>
    <property type="match status" value="1"/>
</dbReference>
<evidence type="ECO:0000256" key="3">
    <source>
        <dbReference type="HAMAP-Rule" id="MF_00099"/>
    </source>
</evidence>
<dbReference type="GO" id="GO:0006935">
    <property type="term" value="P:chemotaxis"/>
    <property type="evidence" value="ECO:0007669"/>
    <property type="project" value="UniProtKB-UniRule"/>
</dbReference>
<proteinExistence type="inferred from homology"/>
<feature type="domain" description="Response regulatory" evidence="6">
    <location>
        <begin position="4"/>
        <end position="122"/>
    </location>
</feature>
<feature type="active site" evidence="3 4">
    <location>
        <position position="210"/>
    </location>
</feature>
<evidence type="ECO:0000256" key="5">
    <source>
        <dbReference type="PROSITE-ProRule" id="PRU00169"/>
    </source>
</evidence>
<dbReference type="PIRSF" id="PIRSF000876">
    <property type="entry name" value="RR_chemtxs_CheB"/>
    <property type="match status" value="1"/>
</dbReference>
<dbReference type="Pfam" id="PF01339">
    <property type="entry name" value="CheB_methylest"/>
    <property type="match status" value="1"/>
</dbReference>
<dbReference type="InterPro" id="IPR000673">
    <property type="entry name" value="Sig_transdc_resp-reg_Me-estase"/>
</dbReference>
<keyword evidence="3 5" id="KW-0597">Phosphoprotein</keyword>
<comment type="domain">
    <text evidence="3">Contains a C-terminal catalytic domain, and an N-terminal region which modulates catalytic activity.</text>
</comment>
<dbReference type="EMBL" id="FNIN01000007">
    <property type="protein sequence ID" value="SDN80484.1"/>
    <property type="molecule type" value="Genomic_DNA"/>
</dbReference>
<dbReference type="HAMAP" id="MF_00099">
    <property type="entry name" value="CheB_chemtxs"/>
    <property type="match status" value="1"/>
</dbReference>
<comment type="catalytic activity">
    <reaction evidence="2 3">
        <text>[protein]-L-glutamate 5-O-methyl ester + H2O = L-glutamyl-[protein] + methanol + H(+)</text>
        <dbReference type="Rhea" id="RHEA:23236"/>
        <dbReference type="Rhea" id="RHEA-COMP:10208"/>
        <dbReference type="Rhea" id="RHEA-COMP:10311"/>
        <dbReference type="ChEBI" id="CHEBI:15377"/>
        <dbReference type="ChEBI" id="CHEBI:15378"/>
        <dbReference type="ChEBI" id="CHEBI:17790"/>
        <dbReference type="ChEBI" id="CHEBI:29973"/>
        <dbReference type="ChEBI" id="CHEBI:82795"/>
        <dbReference type="EC" id="3.1.1.61"/>
    </reaction>
</comment>
<organism evidence="8 9">
    <name type="scientific">Desulfonauticus submarinus</name>
    <dbReference type="NCBI Taxonomy" id="206665"/>
    <lineage>
        <taxon>Bacteria</taxon>
        <taxon>Pseudomonadati</taxon>
        <taxon>Thermodesulfobacteriota</taxon>
        <taxon>Desulfovibrionia</taxon>
        <taxon>Desulfovibrionales</taxon>
        <taxon>Desulfonauticaceae</taxon>
        <taxon>Desulfonauticus</taxon>
    </lineage>
</organism>
<dbReference type="PROSITE" id="PS50110">
    <property type="entry name" value="RESPONSE_REGULATORY"/>
    <property type="match status" value="1"/>
</dbReference>
<feature type="modified residue" description="4-aspartylphosphate" evidence="3 5">
    <location>
        <position position="55"/>
    </location>
</feature>
<keyword evidence="9" id="KW-1185">Reference proteome</keyword>
<evidence type="ECO:0000256" key="4">
    <source>
        <dbReference type="PROSITE-ProRule" id="PRU00050"/>
    </source>
</evidence>
<dbReference type="SMART" id="SM00448">
    <property type="entry name" value="REC"/>
    <property type="match status" value="1"/>
</dbReference>
<evidence type="ECO:0000256" key="2">
    <source>
        <dbReference type="ARBA" id="ARBA00048267"/>
    </source>
</evidence>
<dbReference type="Gene3D" id="3.40.50.2300">
    <property type="match status" value="1"/>
</dbReference>
<accession>A0A1H0EDH4</accession>
<dbReference type="PANTHER" id="PTHR42872:SF3">
    <property type="entry name" value="PROTEIN-GLUTAMATE METHYLESTERASE_PROTEIN-GLUTAMINE GLUTAMINASE 1"/>
    <property type="match status" value="1"/>
</dbReference>
<evidence type="ECO:0000259" key="7">
    <source>
        <dbReference type="PROSITE" id="PS50122"/>
    </source>
</evidence>
<dbReference type="Proteomes" id="UP000199602">
    <property type="component" value="Unassembled WGS sequence"/>
</dbReference>
<dbReference type="Pfam" id="PF00072">
    <property type="entry name" value="Response_reg"/>
    <property type="match status" value="1"/>
</dbReference>
<dbReference type="InterPro" id="IPR008248">
    <property type="entry name" value="CheB-like"/>
</dbReference>
<dbReference type="PROSITE" id="PS50122">
    <property type="entry name" value="CHEB"/>
    <property type="match status" value="1"/>
</dbReference>
<dbReference type="AlphaFoldDB" id="A0A1H0EDH4"/>
<dbReference type="OrthoDB" id="9793421at2"/>
<feature type="active site" evidence="3 4">
    <location>
        <position position="307"/>
    </location>
</feature>
<dbReference type="InterPro" id="IPR001789">
    <property type="entry name" value="Sig_transdc_resp-reg_receiver"/>
</dbReference>
<dbReference type="RefSeq" id="WP_092065557.1">
    <property type="nucleotide sequence ID" value="NZ_FNIN01000007.1"/>
</dbReference>
<keyword evidence="3" id="KW-0963">Cytoplasm</keyword>
<dbReference type="GO" id="GO:0008984">
    <property type="term" value="F:protein-glutamate methylesterase activity"/>
    <property type="evidence" value="ECO:0007669"/>
    <property type="project" value="UniProtKB-UniRule"/>
</dbReference>
<dbReference type="STRING" id="206665.SAMN04488516_10771"/>
<gene>
    <name evidence="3" type="primary">cheB</name>
    <name evidence="8" type="ORF">SAMN04488516_10771</name>
</gene>
<evidence type="ECO:0000313" key="8">
    <source>
        <dbReference type="EMBL" id="SDN80484.1"/>
    </source>
</evidence>
<sequence>MPLKVLVVDDTIVYRKILSDVFAQIPEVTVVGSANNGKVALARIESLKPDLVTLDVEMPIMDGLQTLEEIRKRKLDVGVIMVSTLTKRGSQITMRALELGAFDFITKPDHAKQEENFQELLKVLGPKVKAYLRRLEIKKALKSGQKVTNAGQLEKFETKDKVYRKRTVTTRVEKSQIVAIGVSTGGPNALSTMLPMLPGNLGVPVVLVQHMPPVFTKSLAESLNSKCALQVKEAEEGEEIKPNVIYIAPGGKQMKIVRGAGKQVVIKITDDPPENNCKPAVDYLFRSVAKEYKSKATGVVMTGMGNDGTLGLKVMKSFGAITIAQDAETCVVYGMPKSAIEAGVVDIIAPLDKIAEEIVKTVKLA</sequence>
<evidence type="ECO:0000313" key="9">
    <source>
        <dbReference type="Proteomes" id="UP000199602"/>
    </source>
</evidence>
<dbReference type="EC" id="3.5.1.44" evidence="3"/>